<reference evidence="1" key="1">
    <citation type="submission" date="2020-11" db="EMBL/GenBank/DDBJ databases">
        <authorList>
            <person name="Whitehead M."/>
        </authorList>
    </citation>
    <scope>NUCLEOTIDE SEQUENCE</scope>
    <source>
        <strain evidence="1">EGII</strain>
    </source>
</reference>
<proteinExistence type="predicted"/>
<comment type="caution">
    <text evidence="1">The sequence shown here is derived from an EMBL/GenBank/DDBJ whole genome shotgun (WGS) entry which is preliminary data.</text>
</comment>
<dbReference type="EMBL" id="CAJHJT010000001">
    <property type="protein sequence ID" value="CAD6991444.1"/>
    <property type="molecule type" value="Genomic_DNA"/>
</dbReference>
<evidence type="ECO:0000313" key="1">
    <source>
        <dbReference type="EMBL" id="CAD6991444.1"/>
    </source>
</evidence>
<evidence type="ECO:0000313" key="2">
    <source>
        <dbReference type="Proteomes" id="UP000606786"/>
    </source>
</evidence>
<dbReference type="AlphaFoldDB" id="A0A811TX88"/>
<protein>
    <submittedName>
        <fullName evidence="1">(Mediterranean fruit fly) hypothetical protein</fullName>
    </submittedName>
</protein>
<keyword evidence="2" id="KW-1185">Reference proteome</keyword>
<sequence>MEQQYCSRQLQQHNPLLRQRYPKFYLFVLSKYQQRQRCNVRSCQTALGIHRHISNYRRQMHKIHTDTQHMAHQSISCRSRRRRRRPLLLWSFADSTLRHGSASTWKT</sequence>
<organism evidence="1 2">
    <name type="scientific">Ceratitis capitata</name>
    <name type="common">Mediterranean fruit fly</name>
    <name type="synonym">Tephritis capitata</name>
    <dbReference type="NCBI Taxonomy" id="7213"/>
    <lineage>
        <taxon>Eukaryota</taxon>
        <taxon>Metazoa</taxon>
        <taxon>Ecdysozoa</taxon>
        <taxon>Arthropoda</taxon>
        <taxon>Hexapoda</taxon>
        <taxon>Insecta</taxon>
        <taxon>Pterygota</taxon>
        <taxon>Neoptera</taxon>
        <taxon>Endopterygota</taxon>
        <taxon>Diptera</taxon>
        <taxon>Brachycera</taxon>
        <taxon>Muscomorpha</taxon>
        <taxon>Tephritoidea</taxon>
        <taxon>Tephritidae</taxon>
        <taxon>Ceratitis</taxon>
        <taxon>Ceratitis</taxon>
    </lineage>
</organism>
<accession>A0A811TX88</accession>
<dbReference type="Proteomes" id="UP000606786">
    <property type="component" value="Unassembled WGS sequence"/>
</dbReference>
<gene>
    <name evidence="1" type="ORF">CCAP1982_LOCUS370</name>
</gene>
<name>A0A811TX88_CERCA</name>